<keyword evidence="2" id="KW-0472">Membrane</keyword>
<evidence type="ECO:0000256" key="2">
    <source>
        <dbReference type="SAM" id="Phobius"/>
    </source>
</evidence>
<evidence type="ECO:0008006" key="5">
    <source>
        <dbReference type="Google" id="ProtNLM"/>
    </source>
</evidence>
<feature type="region of interest" description="Disordered" evidence="1">
    <location>
        <begin position="1"/>
        <end position="50"/>
    </location>
</feature>
<dbReference type="OrthoDB" id="4381663at2"/>
<gene>
    <name evidence="3" type="ORF">EBN03_12240</name>
</gene>
<accession>A0A3M2L4V7</accession>
<evidence type="ECO:0000256" key="1">
    <source>
        <dbReference type="SAM" id="MobiDB-lite"/>
    </source>
</evidence>
<organism evidence="3 4">
    <name type="scientific">Nocardia stercoris</name>
    <dbReference type="NCBI Taxonomy" id="2483361"/>
    <lineage>
        <taxon>Bacteria</taxon>
        <taxon>Bacillati</taxon>
        <taxon>Actinomycetota</taxon>
        <taxon>Actinomycetes</taxon>
        <taxon>Mycobacteriales</taxon>
        <taxon>Nocardiaceae</taxon>
        <taxon>Nocardia</taxon>
    </lineage>
</organism>
<dbReference type="RefSeq" id="WP_122188108.1">
    <property type="nucleotide sequence ID" value="NZ_RFFH01000004.1"/>
</dbReference>
<proteinExistence type="predicted"/>
<name>A0A3M2L4V7_9NOCA</name>
<keyword evidence="2" id="KW-1133">Transmembrane helix</keyword>
<evidence type="ECO:0000313" key="3">
    <source>
        <dbReference type="EMBL" id="RMI32722.1"/>
    </source>
</evidence>
<comment type="caution">
    <text evidence="3">The sequence shown here is derived from an EMBL/GenBank/DDBJ whole genome shotgun (WGS) entry which is preliminary data.</text>
</comment>
<evidence type="ECO:0000313" key="4">
    <source>
        <dbReference type="Proteomes" id="UP000279275"/>
    </source>
</evidence>
<dbReference type="AlphaFoldDB" id="A0A3M2L4V7"/>
<dbReference type="Proteomes" id="UP000279275">
    <property type="component" value="Unassembled WGS sequence"/>
</dbReference>
<sequence>MSNDTSEPAAQGGTPAAVPADTTPSAAATQAGGPAASGTETSAAAGSQAAGSAPGTVQIRLATLLQAVAAVALVALTVTFGLLWWSARSTNHDHDAQAAADRHAEQVATDYAVGASNFNYQDFDAWVGKLKSGTAPQLGAKFDATAGALKQLLVPLQGTTSATPITAKVVDRANGYTVDVFLNVTSTSAQNPDGKQSTVNYTVHLDPNNNWVITDVGGVTDMLPTKK</sequence>
<feature type="compositionally biased region" description="Low complexity" evidence="1">
    <location>
        <begin position="22"/>
        <end position="50"/>
    </location>
</feature>
<keyword evidence="2" id="KW-0812">Transmembrane</keyword>
<dbReference type="EMBL" id="RFFH01000004">
    <property type="protein sequence ID" value="RMI32722.1"/>
    <property type="molecule type" value="Genomic_DNA"/>
</dbReference>
<protein>
    <recommendedName>
        <fullName evidence="5">Mce-associated membrane protein</fullName>
    </recommendedName>
</protein>
<reference evidence="3 4" key="1">
    <citation type="submission" date="2018-10" db="EMBL/GenBank/DDBJ databases">
        <title>Isolation from cow dung.</title>
        <authorList>
            <person name="Ling L."/>
        </authorList>
    </citation>
    <scope>NUCLEOTIDE SEQUENCE [LARGE SCALE GENOMIC DNA]</scope>
    <source>
        <strain evidence="3 4">NEAU-LL90</strain>
    </source>
</reference>
<keyword evidence="4" id="KW-1185">Reference proteome</keyword>
<feature type="transmembrane region" description="Helical" evidence="2">
    <location>
        <begin position="64"/>
        <end position="85"/>
    </location>
</feature>